<evidence type="ECO:0000259" key="2">
    <source>
        <dbReference type="Pfam" id="PF03724"/>
    </source>
</evidence>
<dbReference type="InterPro" id="IPR038670">
    <property type="entry name" value="HslJ-like_sf"/>
</dbReference>
<evidence type="ECO:0000313" key="3">
    <source>
        <dbReference type="EMBL" id="QUS41304.1"/>
    </source>
</evidence>
<keyword evidence="4" id="KW-1185">Reference proteome</keyword>
<organism evidence="3 4">
    <name type="scientific">Tardiphaga alba</name>
    <dbReference type="NCBI Taxonomy" id="340268"/>
    <lineage>
        <taxon>Bacteria</taxon>
        <taxon>Pseudomonadati</taxon>
        <taxon>Pseudomonadota</taxon>
        <taxon>Alphaproteobacteria</taxon>
        <taxon>Hyphomicrobiales</taxon>
        <taxon>Nitrobacteraceae</taxon>
        <taxon>Tardiphaga</taxon>
    </lineage>
</organism>
<dbReference type="Pfam" id="PF03724">
    <property type="entry name" value="META"/>
    <property type="match status" value="1"/>
</dbReference>
<sequence length="134" mass="14398">MISNTTLLRAAMAGAALLFSLPAQAADDFPFGLEMTLDAQRMPGNKRIPNLEIGDAGEAMVELWCKGGKGQFSIAGNTVVFVPGTIVNRNCTEAQIALDDQLLADLGAATNWQRRGDTVTFIGPKTLRFRLNTN</sequence>
<feature type="domain" description="DUF306" evidence="2">
    <location>
        <begin position="39"/>
        <end position="122"/>
    </location>
</feature>
<keyword evidence="1" id="KW-0732">Signal</keyword>
<accession>A0ABX8ACM1</accession>
<name>A0ABX8ACM1_9BRAD</name>
<dbReference type="Gene3D" id="2.40.128.270">
    <property type="match status" value="1"/>
</dbReference>
<reference evidence="3 4" key="1">
    <citation type="submission" date="2019-02" db="EMBL/GenBank/DDBJ databases">
        <title>Emended description of the genus Rhodopseudomonas and description of Rhodopseudomonas albus sp. nov., a non-phototrophic, heavy-metal-tolerant bacterium isolated from garden soil.</title>
        <authorList>
            <person name="Bao Z."/>
            <person name="Cao W.W."/>
            <person name="Sato Y."/>
            <person name="Nishizawa T."/>
            <person name="Zhao J."/>
            <person name="Guo Y."/>
            <person name="Ohta H."/>
        </authorList>
    </citation>
    <scope>NUCLEOTIDE SEQUENCE [LARGE SCALE GENOMIC DNA]</scope>
    <source>
        <strain evidence="3 4">SK50-23</strain>
    </source>
</reference>
<protein>
    <submittedName>
        <fullName evidence="3">META domain-containing protein</fullName>
    </submittedName>
</protein>
<dbReference type="RefSeq" id="WP_211909910.1">
    <property type="nucleotide sequence ID" value="NZ_CP036498.1"/>
</dbReference>
<dbReference type="Proteomes" id="UP000682843">
    <property type="component" value="Chromosome"/>
</dbReference>
<feature type="chain" id="PRO_5045580767" evidence="1">
    <location>
        <begin position="26"/>
        <end position="134"/>
    </location>
</feature>
<gene>
    <name evidence="3" type="ORF">RPMA_22480</name>
</gene>
<evidence type="ECO:0000313" key="4">
    <source>
        <dbReference type="Proteomes" id="UP000682843"/>
    </source>
</evidence>
<dbReference type="InterPro" id="IPR005184">
    <property type="entry name" value="DUF306_Meta_HslJ"/>
</dbReference>
<proteinExistence type="predicted"/>
<feature type="signal peptide" evidence="1">
    <location>
        <begin position="1"/>
        <end position="25"/>
    </location>
</feature>
<evidence type="ECO:0000256" key="1">
    <source>
        <dbReference type="SAM" id="SignalP"/>
    </source>
</evidence>
<dbReference type="EMBL" id="CP036498">
    <property type="protein sequence ID" value="QUS41304.1"/>
    <property type="molecule type" value="Genomic_DNA"/>
</dbReference>